<feature type="compositionally biased region" description="Polar residues" evidence="1">
    <location>
        <begin position="659"/>
        <end position="669"/>
    </location>
</feature>
<feature type="compositionally biased region" description="Polar residues" evidence="1">
    <location>
        <begin position="402"/>
        <end position="423"/>
    </location>
</feature>
<feature type="compositionally biased region" description="Polar residues" evidence="1">
    <location>
        <begin position="453"/>
        <end position="476"/>
    </location>
</feature>
<name>A0A4P9XFU8_9FUNG</name>
<feature type="compositionally biased region" description="Basic and acidic residues" evidence="1">
    <location>
        <begin position="382"/>
        <end position="394"/>
    </location>
</feature>
<feature type="region of interest" description="Disordered" evidence="1">
    <location>
        <begin position="382"/>
        <end position="428"/>
    </location>
</feature>
<gene>
    <name evidence="2" type="ORF">THASP1DRAFT_33747</name>
</gene>
<keyword evidence="3" id="KW-1185">Reference proteome</keyword>
<dbReference type="Proteomes" id="UP000271241">
    <property type="component" value="Unassembled WGS sequence"/>
</dbReference>
<dbReference type="EMBL" id="KZ993694">
    <property type="protein sequence ID" value="RKP04483.1"/>
    <property type="molecule type" value="Genomic_DNA"/>
</dbReference>
<reference evidence="3" key="1">
    <citation type="journal article" date="2018" name="Nat. Microbiol.">
        <title>Leveraging single-cell genomics to expand the fungal tree of life.</title>
        <authorList>
            <person name="Ahrendt S.R."/>
            <person name="Quandt C.A."/>
            <person name="Ciobanu D."/>
            <person name="Clum A."/>
            <person name="Salamov A."/>
            <person name="Andreopoulos B."/>
            <person name="Cheng J.F."/>
            <person name="Woyke T."/>
            <person name="Pelin A."/>
            <person name="Henrissat B."/>
            <person name="Reynolds N.K."/>
            <person name="Benny G.L."/>
            <person name="Smith M.E."/>
            <person name="James T.Y."/>
            <person name="Grigoriev I.V."/>
        </authorList>
    </citation>
    <scope>NUCLEOTIDE SEQUENCE [LARGE SCALE GENOMIC DNA]</scope>
    <source>
        <strain evidence="3">RSA 1356</strain>
    </source>
</reference>
<feature type="region of interest" description="Disordered" evidence="1">
    <location>
        <begin position="296"/>
        <end position="327"/>
    </location>
</feature>
<proteinExistence type="predicted"/>
<feature type="compositionally biased region" description="Pro residues" evidence="1">
    <location>
        <begin position="602"/>
        <end position="616"/>
    </location>
</feature>
<feature type="region of interest" description="Disordered" evidence="1">
    <location>
        <begin position="440"/>
        <end position="645"/>
    </location>
</feature>
<evidence type="ECO:0000313" key="3">
    <source>
        <dbReference type="Proteomes" id="UP000271241"/>
    </source>
</evidence>
<feature type="compositionally biased region" description="Low complexity" evidence="1">
    <location>
        <begin position="305"/>
        <end position="318"/>
    </location>
</feature>
<protein>
    <submittedName>
        <fullName evidence="2">Uncharacterized protein</fullName>
    </submittedName>
</protein>
<sequence length="711" mass="73735">MGQTETGGSIASFGAMSLQEEPIDAVELQYQLQQQQILQQQQQIQQQHNYLRQQLLMLQQSQLQEEQEQQQREVEENQRTQQALEGLQGDTLQRQESLGTRNRLGRPEVPQQRISANSIAALMIPDAATALIGDSSIMPKSPGIQMANNYSTDSLVAQIAAALEPTQPELRRTAALTSTAVAAASVSRSGTISSSTSASSRDRKAAGTAVAQIAPGANGDAIPPPPDRRPPPVPPDTQAGMRSTVTTTLAGSYRAATPVLSPPMTSSMLHTRSPSNDVVASTDASRDSVVGANVGNEAATNNTFSPPLLSSNLSKPRSASPWSARSDTLAKRTSLAVGPTVEAVWTASASVEAVWNVGIDSEAEPASPPAGAMPDTFMMGFKETETPTGGDDHTATGGAEAQQDSTGASASEQMTGAETTNASAAPEVPKVLIGDAGISSASNTDKGAGGKTAVSTVATDTHSATSRSVSPQTLDAGSQLEAGAQPVDAPSDAAAATGAQNPTLQSLGVGDYESISELMGTSDESDDDEEHSGDALAVIDDHDEGAEGASPTLQPHRGVPSRQSSRRNRRSVRQPYSKIRLRKRDSSMSVWSIDVPDQLPLPALPPPPMPPMPPSTQPSSSLYPEPTPLAPLPSPSFGPVMDAGDAKDIPAAWSVGPSQNIQAAEQQSDAAKHARMSHGKDQPSFAAAVASVVASLSAEETALLAQAATGG</sequence>
<feature type="region of interest" description="Disordered" evidence="1">
    <location>
        <begin position="68"/>
        <end position="109"/>
    </location>
</feature>
<feature type="region of interest" description="Disordered" evidence="1">
    <location>
        <begin position="182"/>
        <end position="241"/>
    </location>
</feature>
<feature type="compositionally biased region" description="Polar residues" evidence="1">
    <location>
        <begin position="263"/>
        <end position="283"/>
    </location>
</feature>
<feature type="region of interest" description="Disordered" evidence="1">
    <location>
        <begin position="258"/>
        <end position="284"/>
    </location>
</feature>
<evidence type="ECO:0000256" key="1">
    <source>
        <dbReference type="SAM" id="MobiDB-lite"/>
    </source>
</evidence>
<feature type="compositionally biased region" description="Pro residues" evidence="1">
    <location>
        <begin position="625"/>
        <end position="636"/>
    </location>
</feature>
<accession>A0A4P9XFU8</accession>
<feature type="region of interest" description="Disordered" evidence="1">
    <location>
        <begin position="659"/>
        <end position="685"/>
    </location>
</feature>
<dbReference type="AlphaFoldDB" id="A0A4P9XFU8"/>
<feature type="compositionally biased region" description="Basic and acidic residues" evidence="1">
    <location>
        <begin position="69"/>
        <end position="78"/>
    </location>
</feature>
<feature type="compositionally biased region" description="Low complexity" evidence="1">
    <location>
        <begin position="182"/>
        <end position="199"/>
    </location>
</feature>
<feature type="compositionally biased region" description="Polar residues" evidence="1">
    <location>
        <begin position="90"/>
        <end position="100"/>
    </location>
</feature>
<feature type="compositionally biased region" description="Low complexity" evidence="1">
    <location>
        <begin position="484"/>
        <end position="500"/>
    </location>
</feature>
<organism evidence="2 3">
    <name type="scientific">Thamnocephalis sphaerospora</name>
    <dbReference type="NCBI Taxonomy" id="78915"/>
    <lineage>
        <taxon>Eukaryota</taxon>
        <taxon>Fungi</taxon>
        <taxon>Fungi incertae sedis</taxon>
        <taxon>Zoopagomycota</taxon>
        <taxon>Zoopagomycotina</taxon>
        <taxon>Zoopagomycetes</taxon>
        <taxon>Zoopagales</taxon>
        <taxon>Sigmoideomycetaceae</taxon>
        <taxon>Thamnocephalis</taxon>
    </lineage>
</organism>
<evidence type="ECO:0000313" key="2">
    <source>
        <dbReference type="EMBL" id="RKP04483.1"/>
    </source>
</evidence>